<protein>
    <submittedName>
        <fullName evidence="2">Uncharacterized protein</fullName>
    </submittedName>
</protein>
<proteinExistence type="predicted"/>
<dbReference type="AlphaFoldDB" id="A0A3N6PR03"/>
<gene>
    <name evidence="2" type="ORF">EA472_05670</name>
</gene>
<feature type="transmembrane region" description="Helical" evidence="1">
    <location>
        <begin position="32"/>
        <end position="52"/>
    </location>
</feature>
<evidence type="ECO:0000313" key="2">
    <source>
        <dbReference type="EMBL" id="RQH01806.1"/>
    </source>
</evidence>
<evidence type="ECO:0000313" key="3">
    <source>
        <dbReference type="Proteomes" id="UP000281431"/>
    </source>
</evidence>
<evidence type="ECO:0000256" key="1">
    <source>
        <dbReference type="SAM" id="Phobius"/>
    </source>
</evidence>
<comment type="caution">
    <text evidence="2">The sequence shown here is derived from an EMBL/GenBank/DDBJ whole genome shotgun (WGS) entry which is preliminary data.</text>
</comment>
<keyword evidence="1" id="KW-1133">Transmembrane helix</keyword>
<keyword evidence="3" id="KW-1185">Reference proteome</keyword>
<name>A0A3N6PR03_NATCH</name>
<feature type="transmembrane region" description="Helical" evidence="1">
    <location>
        <begin position="7"/>
        <end position="26"/>
    </location>
</feature>
<accession>A0A3N6PR03</accession>
<dbReference type="Proteomes" id="UP000281431">
    <property type="component" value="Unassembled WGS sequence"/>
</dbReference>
<organism evidence="2 3">
    <name type="scientific">Natrarchaeobius chitinivorans</name>
    <dbReference type="NCBI Taxonomy" id="1679083"/>
    <lineage>
        <taxon>Archaea</taxon>
        <taxon>Methanobacteriati</taxon>
        <taxon>Methanobacteriota</taxon>
        <taxon>Stenosarchaea group</taxon>
        <taxon>Halobacteria</taxon>
        <taxon>Halobacteriales</taxon>
        <taxon>Natrialbaceae</taxon>
        <taxon>Natrarchaeobius</taxon>
    </lineage>
</organism>
<sequence length="61" mass="6636">MATLRFYQFATLLIGVALFAVGVLGLTSSLSIQTILMLLILTAVSLVSFYFGQTSASQYRQ</sequence>
<keyword evidence="1" id="KW-0812">Transmembrane</keyword>
<reference evidence="2 3" key="1">
    <citation type="submission" date="2018-10" db="EMBL/GenBank/DDBJ databases">
        <title>Natrarchaeobius chitinivorans gen. nov., sp. nov., and Natrarchaeobius haloalkaliphilus sp. nov., alkaliphilic, chitin-utilizing haloarchaea from hypersaline alkaline lakes.</title>
        <authorList>
            <person name="Sorokin D.Y."/>
            <person name="Elcheninov A.G."/>
            <person name="Kostrikina N.A."/>
            <person name="Bale N.J."/>
            <person name="Sinninghe Damste J.S."/>
            <person name="Khijniak T.V."/>
            <person name="Kublanov I.V."/>
            <person name="Toshchakov S.V."/>
        </authorList>
    </citation>
    <scope>NUCLEOTIDE SEQUENCE [LARGE SCALE GENOMIC DNA]</scope>
    <source>
        <strain evidence="2 3">AArcht7</strain>
    </source>
</reference>
<dbReference type="EMBL" id="REFZ01000003">
    <property type="protein sequence ID" value="RQH01806.1"/>
    <property type="molecule type" value="Genomic_DNA"/>
</dbReference>
<keyword evidence="1" id="KW-0472">Membrane</keyword>